<reference evidence="2" key="1">
    <citation type="journal article" date="2019" name="Int. J. Syst. Evol. Microbiol.">
        <title>The Global Catalogue of Microorganisms (GCM) 10K type strain sequencing project: providing services to taxonomists for standard genome sequencing and annotation.</title>
        <authorList>
            <consortium name="The Broad Institute Genomics Platform"/>
            <consortium name="The Broad Institute Genome Sequencing Center for Infectious Disease"/>
            <person name="Wu L."/>
            <person name="Ma J."/>
        </authorList>
    </citation>
    <scope>NUCLEOTIDE SEQUENCE [LARGE SCALE GENOMIC DNA]</scope>
    <source>
        <strain evidence="2">KCTC 52368</strain>
    </source>
</reference>
<dbReference type="Gene3D" id="1.20.140.70">
    <property type="entry name" value="Oligopeptidase f, N-terminal domain"/>
    <property type="match status" value="1"/>
</dbReference>
<dbReference type="SUPFAM" id="SSF55486">
    <property type="entry name" value="Metalloproteases ('zincins'), catalytic domain"/>
    <property type="match status" value="1"/>
</dbReference>
<dbReference type="Gene3D" id="1.10.1370.20">
    <property type="entry name" value="Oligoendopeptidase f, C-terminal domain"/>
    <property type="match status" value="1"/>
</dbReference>
<keyword evidence="2" id="KW-1185">Reference proteome</keyword>
<proteinExistence type="predicted"/>
<sequence>MNSTCKNLFVLLFLTTAIINGQNHISLKPSDFQWDLKTLFNEKNTWDEEIKKLRLETASILKLEGLIAKDYKNLEMVLDRVSSLRSKAAKLVVYTALKENLDYTSSIAQQRFLTALEIEDEIEAATCFINKEIADISEQNLAAQLKGNENLEKHLKRINRIKEEGNYRLSNETEKTLLGMKRLWLQSGQTHQAIFENEKLDWPEITLSNQEKVVLTPSQFYRLRKHKERDERTNASITFLEYLEKYKDILAIQLTKRIEIELQLGLLRGFPSGIDSEFYMRDGFPIGSTDIFRKAALDNNKQIQRYCSIISSLNDGGKQHYSDIYIGTASVDRNFSLGESIDIVYKATEHFGEDYTKKLDSLLQEKTFHLEMTDTKRIMWAIYPPVGGAKPYTIMPYDDSFRASSVISRALVGNLAQHHYLPDTRDDPPVYNNGIIYVGSLLHRDYFVKQAKSKKEKLTYLQAAAYGLYNTFFKYAVYASFEHKIEQKLINGESPNGEEISKIYYEVLKQYFGDEIEIPDAYAYEWMTIAQPFNTYEHQYWPVAMAAACGIMENLNSPDIMNLLIGKTTPESDRSYQILKAAGIDFLEADSYTPLFNKMKVYLDDIEKLINKK</sequence>
<accession>A0ABW5N087</accession>
<evidence type="ECO:0000313" key="2">
    <source>
        <dbReference type="Proteomes" id="UP001597526"/>
    </source>
</evidence>
<organism evidence="1 2">
    <name type="scientific">Croceitalea marina</name>
    <dbReference type="NCBI Taxonomy" id="1775166"/>
    <lineage>
        <taxon>Bacteria</taxon>
        <taxon>Pseudomonadati</taxon>
        <taxon>Bacteroidota</taxon>
        <taxon>Flavobacteriia</taxon>
        <taxon>Flavobacteriales</taxon>
        <taxon>Flavobacteriaceae</taxon>
        <taxon>Croceitalea</taxon>
    </lineage>
</organism>
<evidence type="ECO:0000313" key="1">
    <source>
        <dbReference type="EMBL" id="MFD2588687.1"/>
    </source>
</evidence>
<dbReference type="InterPro" id="IPR042088">
    <property type="entry name" value="OligoPept_F_C"/>
</dbReference>
<dbReference type="Proteomes" id="UP001597526">
    <property type="component" value="Unassembled WGS sequence"/>
</dbReference>
<evidence type="ECO:0008006" key="3">
    <source>
        <dbReference type="Google" id="ProtNLM"/>
    </source>
</evidence>
<comment type="caution">
    <text evidence="1">The sequence shown here is derived from an EMBL/GenBank/DDBJ whole genome shotgun (WGS) entry which is preliminary data.</text>
</comment>
<protein>
    <recommendedName>
        <fullName evidence="3">DUF885 domain-containing protein</fullName>
    </recommendedName>
</protein>
<dbReference type="RefSeq" id="WP_377768178.1">
    <property type="nucleotide sequence ID" value="NZ_JBHULB010000081.1"/>
</dbReference>
<dbReference type="EMBL" id="JBHULB010000081">
    <property type="protein sequence ID" value="MFD2588687.1"/>
    <property type="molecule type" value="Genomic_DNA"/>
</dbReference>
<gene>
    <name evidence="1" type="ORF">ACFSQJ_17300</name>
</gene>
<name>A0ABW5N087_9FLAO</name>